<evidence type="ECO:0000256" key="3">
    <source>
        <dbReference type="ARBA" id="ARBA00022806"/>
    </source>
</evidence>
<dbReference type="PROSITE" id="PS51195">
    <property type="entry name" value="Q_MOTIF"/>
    <property type="match status" value="1"/>
</dbReference>
<dbReference type="SUPFAM" id="SSF52540">
    <property type="entry name" value="P-loop containing nucleoside triphosphate hydrolases"/>
    <property type="match status" value="1"/>
</dbReference>
<organism evidence="10 11">
    <name type="scientific">Ditylenchus dipsaci</name>
    <dbReference type="NCBI Taxonomy" id="166011"/>
    <lineage>
        <taxon>Eukaryota</taxon>
        <taxon>Metazoa</taxon>
        <taxon>Ecdysozoa</taxon>
        <taxon>Nematoda</taxon>
        <taxon>Chromadorea</taxon>
        <taxon>Rhabditida</taxon>
        <taxon>Tylenchina</taxon>
        <taxon>Tylenchomorpha</taxon>
        <taxon>Sphaerularioidea</taxon>
        <taxon>Anguinidae</taxon>
        <taxon>Anguininae</taxon>
        <taxon>Ditylenchus</taxon>
    </lineage>
</organism>
<comment type="similarity">
    <text evidence="6">Belongs to the DEAD box helicase family.</text>
</comment>
<dbReference type="InterPro" id="IPR027417">
    <property type="entry name" value="P-loop_NTPase"/>
</dbReference>
<dbReference type="AlphaFoldDB" id="A0A915EHA8"/>
<proteinExistence type="inferred from homology"/>
<dbReference type="PANTHER" id="PTHR24031">
    <property type="entry name" value="RNA HELICASE"/>
    <property type="match status" value="1"/>
</dbReference>
<evidence type="ECO:0000256" key="1">
    <source>
        <dbReference type="ARBA" id="ARBA00022741"/>
    </source>
</evidence>
<keyword evidence="1 6" id="KW-0547">Nucleotide-binding</keyword>
<dbReference type="GO" id="GO:0005524">
    <property type="term" value="F:ATP binding"/>
    <property type="evidence" value="ECO:0007669"/>
    <property type="project" value="UniProtKB-UniRule"/>
</dbReference>
<evidence type="ECO:0000256" key="2">
    <source>
        <dbReference type="ARBA" id="ARBA00022801"/>
    </source>
</evidence>
<dbReference type="GO" id="GO:0003723">
    <property type="term" value="F:RNA binding"/>
    <property type="evidence" value="ECO:0007669"/>
    <property type="project" value="UniProtKB-UniRule"/>
</dbReference>
<dbReference type="WBParaSite" id="jg6037">
    <property type="protein sequence ID" value="jg6037"/>
    <property type="gene ID" value="jg6037"/>
</dbReference>
<feature type="domain" description="Helicase ATP-binding" evidence="8">
    <location>
        <begin position="93"/>
        <end position="184"/>
    </location>
</feature>
<dbReference type="GO" id="GO:0003724">
    <property type="term" value="F:RNA helicase activity"/>
    <property type="evidence" value="ECO:0007669"/>
    <property type="project" value="UniProtKB-EC"/>
</dbReference>
<dbReference type="Gene3D" id="3.40.50.300">
    <property type="entry name" value="P-loop containing nucleotide triphosphate hydrolases"/>
    <property type="match status" value="1"/>
</dbReference>
<reference evidence="11" key="1">
    <citation type="submission" date="2022-11" db="UniProtKB">
        <authorList>
            <consortium name="WormBaseParasite"/>
        </authorList>
    </citation>
    <scope>IDENTIFICATION</scope>
</reference>
<keyword evidence="4 6" id="KW-0067">ATP-binding</keyword>
<comment type="domain">
    <text evidence="6">The Q motif is unique to and characteristic of the DEAD box family of RNA helicases and controls ATP binding and hydrolysis.</text>
</comment>
<comment type="function">
    <text evidence="6">RNA helicase.</text>
</comment>
<evidence type="ECO:0000259" key="9">
    <source>
        <dbReference type="PROSITE" id="PS51195"/>
    </source>
</evidence>
<dbReference type="InterPro" id="IPR014014">
    <property type="entry name" value="RNA_helicase_DEAD_Q_motif"/>
</dbReference>
<evidence type="ECO:0000256" key="6">
    <source>
        <dbReference type="RuleBase" id="RU365068"/>
    </source>
</evidence>
<keyword evidence="6" id="KW-0694">RNA-binding</keyword>
<evidence type="ECO:0000313" key="10">
    <source>
        <dbReference type="Proteomes" id="UP000887574"/>
    </source>
</evidence>
<keyword evidence="2 6" id="KW-0378">Hydrolase</keyword>
<protein>
    <recommendedName>
        <fullName evidence="6">ATP-dependent RNA helicase</fullName>
        <ecNumber evidence="6">3.6.4.13</ecNumber>
    </recommendedName>
</protein>
<dbReference type="GO" id="GO:0016787">
    <property type="term" value="F:hydrolase activity"/>
    <property type="evidence" value="ECO:0007669"/>
    <property type="project" value="UniProtKB-KW"/>
</dbReference>
<evidence type="ECO:0000256" key="5">
    <source>
        <dbReference type="PROSITE-ProRule" id="PRU00552"/>
    </source>
</evidence>
<dbReference type="Pfam" id="PF00270">
    <property type="entry name" value="DEAD"/>
    <property type="match status" value="1"/>
</dbReference>
<evidence type="ECO:0000259" key="8">
    <source>
        <dbReference type="PROSITE" id="PS51192"/>
    </source>
</evidence>
<feature type="domain" description="DEAD-box RNA helicase Q" evidence="9">
    <location>
        <begin position="62"/>
        <end position="90"/>
    </location>
</feature>
<feature type="region of interest" description="Disordered" evidence="7">
    <location>
        <begin position="1"/>
        <end position="21"/>
    </location>
</feature>
<keyword evidence="3 6" id="KW-0347">Helicase</keyword>
<dbReference type="Proteomes" id="UP000887574">
    <property type="component" value="Unplaced"/>
</dbReference>
<sequence>MSKRKTGEDSEEDAVLQEPKNRAIIERKRQRFKDRKQRKEEDVGTIVKKCNSLDQEAASKFTKFTDFPLSERTLKGLQESGFTDLTEIQQQSLGYSIAGQDVVGAAKTGSGKTLALLIPFLLECLYTNRWTKFDGLGALVISPTRELAYQIFEVLNKVGAHHEFSAALLIGGTNVEYEKNDLLQ</sequence>
<feature type="short sequence motif" description="Q motif" evidence="5">
    <location>
        <begin position="62"/>
        <end position="90"/>
    </location>
</feature>
<evidence type="ECO:0000313" key="11">
    <source>
        <dbReference type="WBParaSite" id="jg6037"/>
    </source>
</evidence>
<name>A0A915EHA8_9BILA</name>
<dbReference type="InterPro" id="IPR014001">
    <property type="entry name" value="Helicase_ATP-bd"/>
</dbReference>
<dbReference type="InterPro" id="IPR011545">
    <property type="entry name" value="DEAD/DEAH_box_helicase_dom"/>
</dbReference>
<dbReference type="EC" id="3.6.4.13" evidence="6"/>
<evidence type="ECO:0000256" key="7">
    <source>
        <dbReference type="SAM" id="MobiDB-lite"/>
    </source>
</evidence>
<comment type="catalytic activity">
    <reaction evidence="6">
        <text>ATP + H2O = ADP + phosphate + H(+)</text>
        <dbReference type="Rhea" id="RHEA:13065"/>
        <dbReference type="ChEBI" id="CHEBI:15377"/>
        <dbReference type="ChEBI" id="CHEBI:15378"/>
        <dbReference type="ChEBI" id="CHEBI:30616"/>
        <dbReference type="ChEBI" id="CHEBI:43474"/>
        <dbReference type="ChEBI" id="CHEBI:456216"/>
        <dbReference type="EC" id="3.6.4.13"/>
    </reaction>
</comment>
<keyword evidence="10" id="KW-1185">Reference proteome</keyword>
<dbReference type="PROSITE" id="PS51192">
    <property type="entry name" value="HELICASE_ATP_BIND_1"/>
    <property type="match status" value="1"/>
</dbReference>
<evidence type="ECO:0000256" key="4">
    <source>
        <dbReference type="ARBA" id="ARBA00022840"/>
    </source>
</evidence>
<accession>A0A915EHA8</accession>